<evidence type="ECO:0000256" key="2">
    <source>
        <dbReference type="SAM" id="SignalP"/>
    </source>
</evidence>
<gene>
    <name evidence="3" type="primary">dctP</name>
    <name evidence="3" type="ORF">ABUE30_10945</name>
</gene>
<dbReference type="PANTHER" id="PTHR33376:SF5">
    <property type="entry name" value="EXTRACYTOPLASMIC SOLUTE RECEPTOR PROTEIN"/>
    <property type="match status" value="1"/>
</dbReference>
<organism evidence="3 4">
    <name type="scientific">Celerinatantimonas yamalensis</name>
    <dbReference type="NCBI Taxonomy" id="559956"/>
    <lineage>
        <taxon>Bacteria</taxon>
        <taxon>Pseudomonadati</taxon>
        <taxon>Pseudomonadota</taxon>
        <taxon>Gammaproteobacteria</taxon>
        <taxon>Celerinatantimonadaceae</taxon>
        <taxon>Celerinatantimonas</taxon>
    </lineage>
</organism>
<protein>
    <submittedName>
        <fullName evidence="3">TRAP transporter substrate-binding protein DctP</fullName>
    </submittedName>
</protein>
<feature type="chain" id="PRO_5047504071" evidence="2">
    <location>
        <begin position="27"/>
        <end position="340"/>
    </location>
</feature>
<dbReference type="Gene3D" id="3.40.190.170">
    <property type="entry name" value="Bacterial extracellular solute-binding protein, family 7"/>
    <property type="match status" value="1"/>
</dbReference>
<comment type="caution">
    <text evidence="3">The sequence shown here is derived from an EMBL/GenBank/DDBJ whole genome shotgun (WGS) entry which is preliminary data.</text>
</comment>
<reference evidence="3 4" key="1">
    <citation type="journal article" date="2013" name="Int. J. Syst. Evol. Microbiol.">
        <title>Celerinatantimonas yamalensis sp. nov., a cold-adapted diazotrophic bacterium from a cold permafrost brine.</title>
        <authorList>
            <person name="Shcherbakova V."/>
            <person name="Chuvilskaya N."/>
            <person name="Rivkina E."/>
            <person name="Demidov N."/>
            <person name="Uchaeva V."/>
            <person name="Suetin S."/>
            <person name="Suzina N."/>
            <person name="Gilichinsky D."/>
        </authorList>
    </citation>
    <scope>NUCLEOTIDE SEQUENCE [LARGE SCALE GENOMIC DNA]</scope>
    <source>
        <strain evidence="3 4">C7</strain>
    </source>
</reference>
<name>A0ABW9G7A9_9GAMM</name>
<proteinExistence type="predicted"/>
<dbReference type="InterPro" id="IPR018389">
    <property type="entry name" value="DctP_fam"/>
</dbReference>
<accession>A0ABW9G7A9</accession>
<dbReference type="PANTHER" id="PTHR33376">
    <property type="match status" value="1"/>
</dbReference>
<dbReference type="Proteomes" id="UP001629953">
    <property type="component" value="Unassembled WGS sequence"/>
</dbReference>
<keyword evidence="1 2" id="KW-0732">Signal</keyword>
<dbReference type="Pfam" id="PF03480">
    <property type="entry name" value="DctP"/>
    <property type="match status" value="1"/>
</dbReference>
<evidence type="ECO:0000313" key="4">
    <source>
        <dbReference type="Proteomes" id="UP001629953"/>
    </source>
</evidence>
<dbReference type="InterPro" id="IPR038404">
    <property type="entry name" value="TRAP_DctP_sf"/>
</dbReference>
<dbReference type="NCBIfam" id="NF037995">
    <property type="entry name" value="TRAP_S1"/>
    <property type="match status" value="1"/>
</dbReference>
<evidence type="ECO:0000256" key="1">
    <source>
        <dbReference type="ARBA" id="ARBA00022729"/>
    </source>
</evidence>
<evidence type="ECO:0000313" key="3">
    <source>
        <dbReference type="EMBL" id="MFM2485569.1"/>
    </source>
</evidence>
<dbReference type="RefSeq" id="WP_408623805.1">
    <property type="nucleotide sequence ID" value="NZ_JBEQCT010000004.1"/>
</dbReference>
<dbReference type="EMBL" id="JBEQCT010000004">
    <property type="protein sequence ID" value="MFM2485569.1"/>
    <property type="molecule type" value="Genomic_DNA"/>
</dbReference>
<sequence length="340" mass="37616">MNIRHYPHHKLRLFVSAMLLSCSTVAAQASELQLRFAWYMPPHTATAEQAELIAKNIKTLSHGQIDVQTYPSGSLFKASNIAKGIMNNTTNMGINALHWWSKYEPAFEFDTIPFLVPDAKSLLANLHGKLGQDINTILEKHGVRIIAWGFYGYAKSYINNHHAIIKPSDLKGLRIRSEGKLSALFLQSQGATPVAIDSSEVYTAIQRGALDGGVSGLSTIVSRKWYEVGKYVSAIHYVPLIYPVQVNLHWWNGLTPQQRSIISKAAQSSEKSAIQSIEHEYTQDIQTLKQAGNHVSVLKGAALKPWMATAGTLDRKNYLKETGATGKMLLQDINPSSIHG</sequence>
<feature type="signal peptide" evidence="2">
    <location>
        <begin position="1"/>
        <end position="26"/>
    </location>
</feature>
<keyword evidence="4" id="KW-1185">Reference proteome</keyword>